<dbReference type="NCBIfam" id="TIGR01847">
    <property type="entry name" value="bacteriocin_sig"/>
    <property type="match status" value="1"/>
</dbReference>
<evidence type="ECO:0000313" key="2">
    <source>
        <dbReference type="Proteomes" id="UP000051950"/>
    </source>
</evidence>
<evidence type="ECO:0000313" key="1">
    <source>
        <dbReference type="EMBL" id="KRT17407.1"/>
    </source>
</evidence>
<dbReference type="OrthoDB" id="714401at2"/>
<dbReference type="Proteomes" id="UP000051950">
    <property type="component" value="Unassembled WGS sequence"/>
</dbReference>
<dbReference type="InterPro" id="IPR010133">
    <property type="entry name" value="Bacteriocin_signal_seq"/>
</dbReference>
<dbReference type="AlphaFoldDB" id="A0A0T5VUI9"/>
<gene>
    <name evidence="1" type="ORF">ASU31_06990</name>
</gene>
<dbReference type="RefSeq" id="WP_057931632.1">
    <property type="nucleotide sequence ID" value="NZ_LMZQ01000003.1"/>
</dbReference>
<organism evidence="1 2">
    <name type="scientific">Pedobacter ginsenosidimutans</name>
    <dbReference type="NCBI Taxonomy" id="687842"/>
    <lineage>
        <taxon>Bacteria</taxon>
        <taxon>Pseudomonadati</taxon>
        <taxon>Bacteroidota</taxon>
        <taxon>Sphingobacteriia</taxon>
        <taxon>Sphingobacteriales</taxon>
        <taxon>Sphingobacteriaceae</taxon>
        <taxon>Pedobacter</taxon>
    </lineage>
</organism>
<reference evidence="1 2" key="1">
    <citation type="submission" date="2015-11" db="EMBL/GenBank/DDBJ databases">
        <title>Sequence of Pedobacter ginsenosidimutans.</title>
        <authorList>
            <person name="Carson E."/>
            <person name="Keyser V."/>
            <person name="Newman J."/>
            <person name="Miller J."/>
        </authorList>
    </citation>
    <scope>NUCLEOTIDE SEQUENCE [LARGE SCALE GENOMIC DNA]</scope>
    <source>
        <strain evidence="1 2">KACC 14530</strain>
    </source>
</reference>
<evidence type="ECO:0008006" key="3">
    <source>
        <dbReference type="Google" id="ProtNLM"/>
    </source>
</evidence>
<keyword evidence="2" id="KW-1185">Reference proteome</keyword>
<accession>A0A0T5VUI9</accession>
<comment type="caution">
    <text evidence="1">The sequence shown here is derived from an EMBL/GenBank/DDBJ whole genome shotgun (WGS) entry which is preliminary data.</text>
</comment>
<dbReference type="EMBL" id="LMZQ01000003">
    <property type="protein sequence ID" value="KRT17407.1"/>
    <property type="molecule type" value="Genomic_DNA"/>
</dbReference>
<name>A0A0T5VUI9_9SPHI</name>
<dbReference type="STRING" id="687842.ASU31_06990"/>
<proteinExistence type="predicted"/>
<protein>
    <recommendedName>
        <fullName evidence="3">Bacteriocin</fullName>
    </recommendedName>
</protein>
<sequence length="68" mass="7210">MKSLELKNLGVKEMNTTEMSQVEGGGIINNTLNELLTSLAGTLNAVGADTSAFLSKTVTNVLKLVWSL</sequence>